<sequence length="59" mass="6147">MSRPLLSFPNPVNEVASRWVAGGVTVIALVAIVAQQPWLCAVLAYGFLARVAAGPTLSP</sequence>
<dbReference type="Pfam" id="PF14340">
    <property type="entry name" value="DUF4395"/>
    <property type="match status" value="1"/>
</dbReference>
<evidence type="ECO:0000313" key="3">
    <source>
        <dbReference type="EMBL" id="EQD46366.1"/>
    </source>
</evidence>
<reference evidence="3" key="2">
    <citation type="journal article" date="2014" name="ISME J.">
        <title>Microbial stratification in low pH oxic and suboxic macroscopic growths along an acid mine drainage.</title>
        <authorList>
            <person name="Mendez-Garcia C."/>
            <person name="Mesa V."/>
            <person name="Sprenger R.R."/>
            <person name="Richter M."/>
            <person name="Diez M.S."/>
            <person name="Solano J."/>
            <person name="Bargiela R."/>
            <person name="Golyshina O.V."/>
            <person name="Manteca A."/>
            <person name="Ramos J.L."/>
            <person name="Gallego J.R."/>
            <person name="Llorente I."/>
            <person name="Martins Dos Santos V.A."/>
            <person name="Jensen O.N."/>
            <person name="Pelaez A.I."/>
            <person name="Sanchez J."/>
            <person name="Ferrer M."/>
        </authorList>
    </citation>
    <scope>NUCLEOTIDE SEQUENCE</scope>
</reference>
<keyword evidence="1" id="KW-1133">Transmembrane helix</keyword>
<gene>
    <name evidence="3" type="ORF">B1A_14645</name>
</gene>
<dbReference type="EMBL" id="AUZX01010751">
    <property type="protein sequence ID" value="EQD46366.1"/>
    <property type="molecule type" value="Genomic_DNA"/>
</dbReference>
<accession>T0ZE02</accession>
<protein>
    <recommendedName>
        <fullName evidence="2">DUF4395 domain-containing protein</fullName>
    </recommendedName>
</protein>
<name>T0ZE02_9ZZZZ</name>
<comment type="caution">
    <text evidence="3">The sequence shown here is derived from an EMBL/GenBank/DDBJ whole genome shotgun (WGS) entry which is preliminary data.</text>
</comment>
<feature type="domain" description="DUF4395" evidence="2">
    <location>
        <begin position="12"/>
        <end position="59"/>
    </location>
</feature>
<dbReference type="AlphaFoldDB" id="T0ZE02"/>
<dbReference type="InterPro" id="IPR025508">
    <property type="entry name" value="DUF4395"/>
</dbReference>
<feature type="non-terminal residue" evidence="3">
    <location>
        <position position="59"/>
    </location>
</feature>
<evidence type="ECO:0000256" key="1">
    <source>
        <dbReference type="SAM" id="Phobius"/>
    </source>
</evidence>
<reference evidence="3" key="1">
    <citation type="submission" date="2013-08" db="EMBL/GenBank/DDBJ databases">
        <authorList>
            <person name="Mendez C."/>
            <person name="Richter M."/>
            <person name="Ferrer M."/>
            <person name="Sanchez J."/>
        </authorList>
    </citation>
    <scope>NUCLEOTIDE SEQUENCE</scope>
</reference>
<keyword evidence="1" id="KW-0812">Transmembrane</keyword>
<keyword evidence="1" id="KW-0472">Membrane</keyword>
<proteinExistence type="predicted"/>
<organism evidence="3">
    <name type="scientific">mine drainage metagenome</name>
    <dbReference type="NCBI Taxonomy" id="410659"/>
    <lineage>
        <taxon>unclassified sequences</taxon>
        <taxon>metagenomes</taxon>
        <taxon>ecological metagenomes</taxon>
    </lineage>
</organism>
<feature type="transmembrane region" description="Helical" evidence="1">
    <location>
        <begin position="20"/>
        <end position="48"/>
    </location>
</feature>
<evidence type="ECO:0000259" key="2">
    <source>
        <dbReference type="Pfam" id="PF14340"/>
    </source>
</evidence>